<evidence type="ECO:0000313" key="5">
    <source>
        <dbReference type="EMBL" id="MCP1673543.1"/>
    </source>
</evidence>
<dbReference type="Pfam" id="PF01022">
    <property type="entry name" value="HTH_5"/>
    <property type="match status" value="1"/>
</dbReference>
<comment type="caution">
    <text evidence="5">The sequence shown here is derived from an EMBL/GenBank/DDBJ whole genome shotgun (WGS) entry which is preliminary data.</text>
</comment>
<reference evidence="5" key="1">
    <citation type="submission" date="2022-03" db="EMBL/GenBank/DDBJ databases">
        <title>Genomic Encyclopedia of Type Strains, Phase III (KMG-III): the genomes of soil and plant-associated and newly described type strains.</title>
        <authorList>
            <person name="Whitman W."/>
        </authorList>
    </citation>
    <scope>NUCLEOTIDE SEQUENCE</scope>
    <source>
        <strain evidence="5">ANL 6-2</strain>
    </source>
</reference>
<dbReference type="PRINTS" id="PR00778">
    <property type="entry name" value="HTHARSR"/>
</dbReference>
<proteinExistence type="predicted"/>
<dbReference type="EMBL" id="JALJXV010000001">
    <property type="protein sequence ID" value="MCP1673543.1"/>
    <property type="molecule type" value="Genomic_DNA"/>
</dbReference>
<dbReference type="InterPro" id="IPR036388">
    <property type="entry name" value="WH-like_DNA-bd_sf"/>
</dbReference>
<dbReference type="Gene3D" id="1.10.10.10">
    <property type="entry name" value="Winged helix-like DNA-binding domain superfamily/Winged helix DNA-binding domain"/>
    <property type="match status" value="1"/>
</dbReference>
<dbReference type="InterPro" id="IPR036390">
    <property type="entry name" value="WH_DNA-bd_sf"/>
</dbReference>
<accession>A0AAE3G346</accession>
<keyword evidence="2" id="KW-0238">DNA-binding</keyword>
<protein>
    <submittedName>
        <fullName evidence="5">ArsR family transcriptional regulator</fullName>
    </submittedName>
</protein>
<dbReference type="NCBIfam" id="NF033788">
    <property type="entry name" value="HTH_metalloreg"/>
    <property type="match status" value="1"/>
</dbReference>
<keyword evidence="1" id="KW-0805">Transcription regulation</keyword>
<keyword evidence="3" id="KW-0804">Transcription</keyword>
<dbReference type="PANTHER" id="PTHR43132:SF6">
    <property type="entry name" value="HTH-TYPE TRANSCRIPTIONAL REPRESSOR CZRA"/>
    <property type="match status" value="1"/>
</dbReference>
<dbReference type="InterPro" id="IPR011991">
    <property type="entry name" value="ArsR-like_HTH"/>
</dbReference>
<dbReference type="GO" id="GO:0003677">
    <property type="term" value="F:DNA binding"/>
    <property type="evidence" value="ECO:0007669"/>
    <property type="project" value="UniProtKB-KW"/>
</dbReference>
<organism evidence="5 6">
    <name type="scientific">Natronocella acetinitrilica</name>
    <dbReference type="NCBI Taxonomy" id="414046"/>
    <lineage>
        <taxon>Bacteria</taxon>
        <taxon>Pseudomonadati</taxon>
        <taxon>Pseudomonadota</taxon>
        <taxon>Gammaproteobacteria</taxon>
        <taxon>Chromatiales</taxon>
        <taxon>Ectothiorhodospiraceae</taxon>
        <taxon>Natronocella</taxon>
    </lineage>
</organism>
<sequence>MTRVNDDQLTELGDMFRMLSDPTRLGIVLSCMDAPLSVSEIASQVNATSSLVSHHLRLLRATRLVRGAREGRRVMYVVSDDHVRTMLQNMVEHIHEEQGDHHE</sequence>
<dbReference type="Proteomes" id="UP001205843">
    <property type="component" value="Unassembled WGS sequence"/>
</dbReference>
<dbReference type="InterPro" id="IPR001845">
    <property type="entry name" value="HTH_ArsR_DNA-bd_dom"/>
</dbReference>
<dbReference type="SUPFAM" id="SSF46785">
    <property type="entry name" value="Winged helix' DNA-binding domain"/>
    <property type="match status" value="1"/>
</dbReference>
<dbReference type="AlphaFoldDB" id="A0AAE3G346"/>
<evidence type="ECO:0000259" key="4">
    <source>
        <dbReference type="PROSITE" id="PS50987"/>
    </source>
</evidence>
<dbReference type="RefSeq" id="WP_253474065.1">
    <property type="nucleotide sequence ID" value="NZ_JALJXV010000001.1"/>
</dbReference>
<dbReference type="InterPro" id="IPR051011">
    <property type="entry name" value="Metal_resp_trans_reg"/>
</dbReference>
<dbReference type="SMART" id="SM00418">
    <property type="entry name" value="HTH_ARSR"/>
    <property type="match status" value="1"/>
</dbReference>
<evidence type="ECO:0000313" key="6">
    <source>
        <dbReference type="Proteomes" id="UP001205843"/>
    </source>
</evidence>
<dbReference type="PANTHER" id="PTHR43132">
    <property type="entry name" value="ARSENICAL RESISTANCE OPERON REPRESSOR ARSR-RELATED"/>
    <property type="match status" value="1"/>
</dbReference>
<dbReference type="PROSITE" id="PS50987">
    <property type="entry name" value="HTH_ARSR_2"/>
    <property type="match status" value="1"/>
</dbReference>
<dbReference type="CDD" id="cd00090">
    <property type="entry name" value="HTH_ARSR"/>
    <property type="match status" value="1"/>
</dbReference>
<evidence type="ECO:0000256" key="1">
    <source>
        <dbReference type="ARBA" id="ARBA00023015"/>
    </source>
</evidence>
<keyword evidence="6" id="KW-1185">Reference proteome</keyword>
<name>A0AAE3G346_9GAMM</name>
<evidence type="ECO:0000256" key="2">
    <source>
        <dbReference type="ARBA" id="ARBA00023125"/>
    </source>
</evidence>
<dbReference type="GO" id="GO:0003700">
    <property type="term" value="F:DNA-binding transcription factor activity"/>
    <property type="evidence" value="ECO:0007669"/>
    <property type="project" value="InterPro"/>
</dbReference>
<evidence type="ECO:0000256" key="3">
    <source>
        <dbReference type="ARBA" id="ARBA00023163"/>
    </source>
</evidence>
<gene>
    <name evidence="5" type="ORF">J2T57_000635</name>
</gene>
<feature type="domain" description="HTH arsR-type" evidence="4">
    <location>
        <begin position="4"/>
        <end position="98"/>
    </location>
</feature>